<keyword evidence="2" id="KW-1133">Transmembrane helix</keyword>
<reference evidence="4" key="1">
    <citation type="submission" date="2021-02" db="EMBL/GenBank/DDBJ databases">
        <authorList>
            <person name="Nowell W R."/>
        </authorList>
    </citation>
    <scope>NUCLEOTIDE SEQUENCE</scope>
    <source>
        <strain evidence="4">Ploen Becks lab</strain>
    </source>
</reference>
<evidence type="ECO:0000313" key="4">
    <source>
        <dbReference type="EMBL" id="CAF1049161.1"/>
    </source>
</evidence>
<dbReference type="PROSITE" id="PS50222">
    <property type="entry name" value="EF_HAND_2"/>
    <property type="match status" value="1"/>
</dbReference>
<keyword evidence="2" id="KW-0812">Transmembrane</keyword>
<proteinExistence type="predicted"/>
<dbReference type="GO" id="GO:0005509">
    <property type="term" value="F:calcium ion binding"/>
    <property type="evidence" value="ECO:0007669"/>
    <property type="project" value="InterPro"/>
</dbReference>
<keyword evidence="5" id="KW-1185">Reference proteome</keyword>
<evidence type="ECO:0000256" key="1">
    <source>
        <dbReference type="SAM" id="MobiDB-lite"/>
    </source>
</evidence>
<feature type="transmembrane region" description="Helical" evidence="2">
    <location>
        <begin position="50"/>
        <end position="70"/>
    </location>
</feature>
<protein>
    <recommendedName>
        <fullName evidence="3">EF-hand domain-containing protein</fullName>
    </recommendedName>
</protein>
<comment type="caution">
    <text evidence="4">The sequence shown here is derived from an EMBL/GenBank/DDBJ whole genome shotgun (WGS) entry which is preliminary data.</text>
</comment>
<keyword evidence="2" id="KW-0472">Membrane</keyword>
<evidence type="ECO:0000259" key="3">
    <source>
        <dbReference type="PROSITE" id="PS50222"/>
    </source>
</evidence>
<evidence type="ECO:0000313" key="5">
    <source>
        <dbReference type="Proteomes" id="UP000663879"/>
    </source>
</evidence>
<name>A0A814KB88_9BILA</name>
<feature type="region of interest" description="Disordered" evidence="1">
    <location>
        <begin position="184"/>
        <end position="226"/>
    </location>
</feature>
<gene>
    <name evidence="4" type="ORF">OXX778_LOCUS18737</name>
</gene>
<feature type="compositionally biased region" description="Acidic residues" evidence="1">
    <location>
        <begin position="208"/>
        <end position="226"/>
    </location>
</feature>
<dbReference type="Proteomes" id="UP000663879">
    <property type="component" value="Unassembled WGS sequence"/>
</dbReference>
<dbReference type="OrthoDB" id="10627317at2759"/>
<dbReference type="PROSITE" id="PS00018">
    <property type="entry name" value="EF_HAND_1"/>
    <property type="match status" value="1"/>
</dbReference>
<feature type="domain" description="EF-hand" evidence="3">
    <location>
        <begin position="106"/>
        <end position="141"/>
    </location>
</feature>
<dbReference type="EMBL" id="CAJNOC010005322">
    <property type="protein sequence ID" value="CAF1049161.1"/>
    <property type="molecule type" value="Genomic_DNA"/>
</dbReference>
<sequence length="226" mass="25828">MIYAKKLSKSILKIPKLFKKYLYLSRIIKIYSLKKKSKSLLGMNLTNGSIYFKLITIFLCINISISIPIVQKANSKEINEIQTQDSTTFKTSLMTTPVPSEINIPILNNFIKNMIHSFDEDDDQQLNIAELAKLLSNKPLLKKFESILNKKHSTFIQKITTITTKSIEPKTSAMESQSIVPIIDPNLKNKENTNLKSNKKSKLQEEFQKEEDDYFGGSEDDNEASQ</sequence>
<dbReference type="InterPro" id="IPR018247">
    <property type="entry name" value="EF_Hand_1_Ca_BS"/>
</dbReference>
<accession>A0A814KB88</accession>
<evidence type="ECO:0000256" key="2">
    <source>
        <dbReference type="SAM" id="Phobius"/>
    </source>
</evidence>
<dbReference type="AlphaFoldDB" id="A0A814KB88"/>
<dbReference type="InterPro" id="IPR002048">
    <property type="entry name" value="EF_hand_dom"/>
</dbReference>
<organism evidence="4 5">
    <name type="scientific">Brachionus calyciflorus</name>
    <dbReference type="NCBI Taxonomy" id="104777"/>
    <lineage>
        <taxon>Eukaryota</taxon>
        <taxon>Metazoa</taxon>
        <taxon>Spiralia</taxon>
        <taxon>Gnathifera</taxon>
        <taxon>Rotifera</taxon>
        <taxon>Eurotatoria</taxon>
        <taxon>Monogononta</taxon>
        <taxon>Pseudotrocha</taxon>
        <taxon>Ploima</taxon>
        <taxon>Brachionidae</taxon>
        <taxon>Brachionus</taxon>
    </lineage>
</organism>